<dbReference type="Pfam" id="PF00571">
    <property type="entry name" value="CBS"/>
    <property type="match status" value="2"/>
</dbReference>
<evidence type="ECO:0000256" key="8">
    <source>
        <dbReference type="ARBA" id="ARBA00022741"/>
    </source>
</evidence>
<dbReference type="SUPFAM" id="SSF81301">
    <property type="entry name" value="Nucleotidyltransferase"/>
    <property type="match status" value="1"/>
</dbReference>
<dbReference type="KEGG" id="pef:A7E78_01680"/>
<evidence type="ECO:0000256" key="9">
    <source>
        <dbReference type="ARBA" id="ARBA00022842"/>
    </source>
</evidence>
<dbReference type="Proteomes" id="UP000182517">
    <property type="component" value="Chromosome"/>
</dbReference>
<evidence type="ECO:0000256" key="1">
    <source>
        <dbReference type="ARBA" id="ARBA00001946"/>
    </source>
</evidence>
<dbReference type="InterPro" id="IPR043519">
    <property type="entry name" value="NT_sf"/>
</dbReference>
<dbReference type="Gene3D" id="3.90.1640.10">
    <property type="entry name" value="inorganic pyrophosphatase (n-terminal core)"/>
    <property type="match status" value="1"/>
</dbReference>
<dbReference type="SUPFAM" id="SSF64182">
    <property type="entry name" value="DHH phosphoesterases"/>
    <property type="match status" value="1"/>
</dbReference>
<reference evidence="14 15" key="1">
    <citation type="journal article" date="2017" name="Genome Announc.">
        <title>Complete Genome Sequences of Two Acetylene-Fermenting Pelobacter acetylenicus Strains.</title>
        <authorList>
            <person name="Sutton J.M."/>
            <person name="Baesman S.M."/>
            <person name="Fierst J.L."/>
            <person name="Poret-Peterson A.T."/>
            <person name="Oremland R.S."/>
            <person name="Dunlap D.S."/>
            <person name="Akob D.M."/>
        </authorList>
    </citation>
    <scope>NUCLEOTIDE SEQUENCE [LARGE SCALE GENOMIC DNA]</scope>
    <source>
        <strain evidence="14 15">SFB93</strain>
    </source>
</reference>
<accession>A0A1L3GL64</accession>
<keyword evidence="6" id="KW-0548">Nucleotidyltransferase</keyword>
<evidence type="ECO:0000256" key="6">
    <source>
        <dbReference type="ARBA" id="ARBA00022695"/>
    </source>
</evidence>
<evidence type="ECO:0000313" key="15">
    <source>
        <dbReference type="Proteomes" id="UP000182517"/>
    </source>
</evidence>
<name>A0A1L3GL64_9BACT</name>
<dbReference type="GO" id="GO:0000166">
    <property type="term" value="F:nucleotide binding"/>
    <property type="evidence" value="ECO:0007669"/>
    <property type="project" value="UniProtKB-KW"/>
</dbReference>
<feature type="domain" description="CBS" evidence="13">
    <location>
        <begin position="377"/>
        <end position="432"/>
    </location>
</feature>
<dbReference type="SUPFAM" id="SSF81891">
    <property type="entry name" value="Poly A polymerase C-terminal region-like"/>
    <property type="match status" value="1"/>
</dbReference>
<dbReference type="SUPFAM" id="SSF54631">
    <property type="entry name" value="CBS-domain pair"/>
    <property type="match status" value="1"/>
</dbReference>
<keyword evidence="11" id="KW-0129">CBS domain</keyword>
<evidence type="ECO:0000256" key="11">
    <source>
        <dbReference type="PROSITE-ProRule" id="PRU00703"/>
    </source>
</evidence>
<dbReference type="Pfam" id="PF12627">
    <property type="entry name" value="PolyA_pol_RNAbd"/>
    <property type="match status" value="1"/>
</dbReference>
<keyword evidence="9" id="KW-0460">Magnesium</keyword>
<dbReference type="AlphaFoldDB" id="A0A1L3GL64"/>
<dbReference type="EMBL" id="CP015519">
    <property type="protein sequence ID" value="APG26683.1"/>
    <property type="molecule type" value="Genomic_DNA"/>
</dbReference>
<dbReference type="InterPro" id="IPR000644">
    <property type="entry name" value="CBS_dom"/>
</dbReference>
<evidence type="ECO:0000256" key="7">
    <source>
        <dbReference type="ARBA" id="ARBA00022723"/>
    </source>
</evidence>
<dbReference type="InterPro" id="IPR002646">
    <property type="entry name" value="PolA_pol_head_dom"/>
</dbReference>
<protein>
    <submittedName>
        <fullName evidence="14">Polya polymerase</fullName>
    </submittedName>
</protein>
<dbReference type="PROSITE" id="PS51371">
    <property type="entry name" value="CBS"/>
    <property type="match status" value="2"/>
</dbReference>
<dbReference type="InterPro" id="IPR046342">
    <property type="entry name" value="CBS_dom_sf"/>
</dbReference>
<dbReference type="InterPro" id="IPR038763">
    <property type="entry name" value="DHH_sf"/>
</dbReference>
<keyword evidence="10 12" id="KW-0694">RNA-binding</keyword>
<dbReference type="PANTHER" id="PTHR47788">
    <property type="entry name" value="POLYA POLYMERASE"/>
    <property type="match status" value="1"/>
</dbReference>
<keyword evidence="3" id="KW-0820">tRNA-binding</keyword>
<dbReference type="InterPro" id="IPR001667">
    <property type="entry name" value="DDH_dom"/>
</dbReference>
<dbReference type="GO" id="GO:0000049">
    <property type="term" value="F:tRNA binding"/>
    <property type="evidence" value="ECO:0007669"/>
    <property type="project" value="UniProtKB-KW"/>
</dbReference>
<dbReference type="GO" id="GO:0008033">
    <property type="term" value="P:tRNA processing"/>
    <property type="evidence" value="ECO:0007669"/>
    <property type="project" value="UniProtKB-KW"/>
</dbReference>
<keyword evidence="7" id="KW-0479">Metal-binding</keyword>
<sequence>MDVITTHINADFDCLGSMIAAKKLYPQAEMVFAGAQERSVREYLLKNPEQAALFKRIRDIDLADIRRLILVDVCQAERIGPFAEVLERPGIEVHVYDHHPLCQLSVKPSLEKIEEVGSTVTIFAHLFQEQGIELSSAEATMMLLGLYEDTGKLLFNSTTSSDYQAAAYLLEQGGDLNLVSDSLIQELTAKQVALLHQLIESRSILNVNGIDIAVAHASIDHYVGDLAVLAHKLKDMESHNALIVAVRMGDRVFLVGRSRVPEVHVGQILSEFGGGGHSFAASGVLRDMTLVQFLDRLTEVLQRHVNPHWEARHLLFTALKTVPKDVTIKDVRELLTRYNINALPVMDGERVVGIISRQVVEKAAYHLLEDLPVSEFMNSDFVAVQPGTPVEELQELIVSGNQRFVPVVDEGKLVGAITRTDLLRHMVSGAVSRRMSDAPALGSSLGLKKRYVVRLLRTRLEQRIQDILDRLGQVAQDLGLDVFAVGGFVRDLLLNKQNLDVDIVVEGDGIAFAAEFARRFDCRIRTHRKFGTAVLIFPDQFKVDVASARTEYYLEPGALPTVEHAPIKLDLYRRDFTINTLAIALNGSHFGELYDFFGAQRDLQEKAIRVLHNLSFVEDPTRVFRAIRFEQRLGFRIGVHTEQLLRSAMRMGFLDKIGGHRVWNELVLIFKEANPLPAVLRMADLDLLEYLHPDLLLEKRAKKLFANARQAIDWYRLLFTGEPCRHWLVYFLCLLTDLDDQAVASLCQRLVVAPRLQQIFTVEREAAHRATNLIFWRRMHTAPPRPSEIYDWFQPLATEVLLYAMARSNNEQVQRCLSSYFTHLRSVQCELVGSDIKQLGIAPGPIYKEIFQRLLAARLDGELVTRQDELDFVSQHYLPNKHTNE</sequence>
<dbReference type="Gene3D" id="3.30.460.10">
    <property type="entry name" value="Beta Polymerase, domain 2"/>
    <property type="match status" value="1"/>
</dbReference>
<dbReference type="PANTHER" id="PTHR47788:SF1">
    <property type="entry name" value="A-ADDING TRNA NUCLEOTIDYLTRANSFERASE"/>
    <property type="match status" value="1"/>
</dbReference>
<dbReference type="SMART" id="SM00116">
    <property type="entry name" value="CBS"/>
    <property type="match status" value="2"/>
</dbReference>
<comment type="cofactor">
    <cofactor evidence="1">
        <name>Mg(2+)</name>
        <dbReference type="ChEBI" id="CHEBI:18420"/>
    </cofactor>
</comment>
<dbReference type="RefSeq" id="WP_072282643.1">
    <property type="nucleotide sequence ID" value="NZ_CP015519.1"/>
</dbReference>
<keyword evidence="5" id="KW-0819">tRNA processing</keyword>
<dbReference type="STRING" id="1842532.A7E78_01680"/>
<dbReference type="CDD" id="cd17772">
    <property type="entry name" value="CBS_pair_DHH_polyA_Pol_assoc"/>
    <property type="match status" value="1"/>
</dbReference>
<dbReference type="InterPro" id="IPR052390">
    <property type="entry name" value="tRNA_nt/polyA_polymerase"/>
</dbReference>
<dbReference type="Gene3D" id="1.10.3090.10">
    <property type="entry name" value="cca-adding enzyme, domain 2"/>
    <property type="match status" value="1"/>
</dbReference>
<evidence type="ECO:0000256" key="3">
    <source>
        <dbReference type="ARBA" id="ARBA00022555"/>
    </source>
</evidence>
<keyword evidence="15" id="KW-1185">Reference proteome</keyword>
<dbReference type="GO" id="GO:0016779">
    <property type="term" value="F:nucleotidyltransferase activity"/>
    <property type="evidence" value="ECO:0007669"/>
    <property type="project" value="UniProtKB-KW"/>
</dbReference>
<dbReference type="CDD" id="cd05398">
    <property type="entry name" value="NT_ClassII-CCAase"/>
    <property type="match status" value="1"/>
</dbReference>
<comment type="similarity">
    <text evidence="2 12">Belongs to the tRNA nucleotidyltransferase/poly(A) polymerase family.</text>
</comment>
<gene>
    <name evidence="14" type="ORF">A7E78_01680</name>
</gene>
<evidence type="ECO:0000256" key="2">
    <source>
        <dbReference type="ARBA" id="ARBA00007265"/>
    </source>
</evidence>
<keyword evidence="4 12" id="KW-0808">Transferase</keyword>
<dbReference type="OrthoDB" id="9805698at2"/>
<proteinExistence type="inferred from homology"/>
<feature type="domain" description="CBS" evidence="13">
    <location>
        <begin position="315"/>
        <end position="371"/>
    </location>
</feature>
<evidence type="ECO:0000259" key="13">
    <source>
        <dbReference type="PROSITE" id="PS51371"/>
    </source>
</evidence>
<evidence type="ECO:0000313" key="14">
    <source>
        <dbReference type="EMBL" id="APG26683.1"/>
    </source>
</evidence>
<dbReference type="InterPro" id="IPR032828">
    <property type="entry name" value="PolyA_RNA-bd"/>
</dbReference>
<dbReference type="Pfam" id="PF01743">
    <property type="entry name" value="PolyA_pol"/>
    <property type="match status" value="1"/>
</dbReference>
<evidence type="ECO:0000256" key="4">
    <source>
        <dbReference type="ARBA" id="ARBA00022679"/>
    </source>
</evidence>
<dbReference type="Gene3D" id="3.10.580.10">
    <property type="entry name" value="CBS-domain"/>
    <property type="match status" value="1"/>
</dbReference>
<evidence type="ECO:0000256" key="5">
    <source>
        <dbReference type="ARBA" id="ARBA00022694"/>
    </source>
</evidence>
<keyword evidence="8" id="KW-0547">Nucleotide-binding</keyword>
<dbReference type="Gene3D" id="3.10.310.30">
    <property type="match status" value="1"/>
</dbReference>
<evidence type="ECO:0000256" key="10">
    <source>
        <dbReference type="ARBA" id="ARBA00022884"/>
    </source>
</evidence>
<dbReference type="Pfam" id="PF01368">
    <property type="entry name" value="DHH"/>
    <property type="match status" value="1"/>
</dbReference>
<dbReference type="GO" id="GO:0046872">
    <property type="term" value="F:metal ion binding"/>
    <property type="evidence" value="ECO:0007669"/>
    <property type="project" value="UniProtKB-KW"/>
</dbReference>
<organism evidence="14 15">
    <name type="scientific">Syntrophotalea acetylenivorans</name>
    <dbReference type="NCBI Taxonomy" id="1842532"/>
    <lineage>
        <taxon>Bacteria</taxon>
        <taxon>Pseudomonadati</taxon>
        <taxon>Thermodesulfobacteriota</taxon>
        <taxon>Desulfuromonadia</taxon>
        <taxon>Desulfuromonadales</taxon>
        <taxon>Syntrophotaleaceae</taxon>
        <taxon>Syntrophotalea</taxon>
    </lineage>
</organism>
<evidence type="ECO:0000256" key="12">
    <source>
        <dbReference type="RuleBase" id="RU003953"/>
    </source>
</evidence>
<dbReference type="Pfam" id="PF02272">
    <property type="entry name" value="DHHA1"/>
    <property type="match status" value="1"/>
</dbReference>
<dbReference type="InterPro" id="IPR003156">
    <property type="entry name" value="DHHA1_dom"/>
</dbReference>